<comment type="caution">
    <text evidence="2">The sequence shown here is derived from an EMBL/GenBank/DDBJ whole genome shotgun (WGS) entry which is preliminary data.</text>
</comment>
<keyword evidence="1" id="KW-0812">Transmembrane</keyword>
<reference evidence="2 3" key="1">
    <citation type="journal article" date="2016" name="Nat. Commun.">
        <title>Thousands of microbial genomes shed light on interconnected biogeochemical processes in an aquifer system.</title>
        <authorList>
            <person name="Anantharaman K."/>
            <person name="Brown C.T."/>
            <person name="Hug L.A."/>
            <person name="Sharon I."/>
            <person name="Castelle C.J."/>
            <person name="Probst A.J."/>
            <person name="Thomas B.C."/>
            <person name="Singh A."/>
            <person name="Wilkins M.J."/>
            <person name="Karaoz U."/>
            <person name="Brodie E.L."/>
            <person name="Williams K.H."/>
            <person name="Hubbard S.S."/>
            <person name="Banfield J.F."/>
        </authorList>
    </citation>
    <scope>NUCLEOTIDE SEQUENCE [LARGE SCALE GENOMIC DNA]</scope>
</reference>
<keyword evidence="1" id="KW-0472">Membrane</keyword>
<dbReference type="Proteomes" id="UP000178417">
    <property type="component" value="Unassembled WGS sequence"/>
</dbReference>
<organism evidence="2 3">
    <name type="scientific">candidate division WOR-1 bacterium RIFOXYB2_FULL_37_13</name>
    <dbReference type="NCBI Taxonomy" id="1802579"/>
    <lineage>
        <taxon>Bacteria</taxon>
        <taxon>Bacillati</taxon>
        <taxon>Saganbacteria</taxon>
    </lineage>
</organism>
<dbReference type="STRING" id="1802579.A2310_00355"/>
<gene>
    <name evidence="2" type="ORF">A2310_00355</name>
</gene>
<sequence>MRSVKFAIISSVFVFIVVCFGVLPAVFLNIYRSRVDMGLSLRPIDFLPIVFIIAIIFFVIPSLIGPIKIIWKMIFSDQELREKGVDGQARILEVIQTGTQINNQPMMKLKLEVSTSNQPPYIVEDKFMVPLMGLSLIRLGAVIPVKVDPKNPKRVAINAWNINPSEKRTAQNFQGQPIMQGMPVNFQNLGVAGNVERGVVVNGKKGQARIMGFADAEKTKNGQKVYSLKYEVTGEGITPYVLDKEMPLPDVALQLIRVGAVYPCEIDNNDPTHVMIAMTGSIQKPI</sequence>
<protein>
    <submittedName>
        <fullName evidence="2">Uncharacterized protein</fullName>
    </submittedName>
</protein>
<accession>A0A1F4SPX5</accession>
<evidence type="ECO:0000313" key="2">
    <source>
        <dbReference type="EMBL" id="OGC21743.1"/>
    </source>
</evidence>
<feature type="transmembrane region" description="Helical" evidence="1">
    <location>
        <begin position="6"/>
        <end position="28"/>
    </location>
</feature>
<evidence type="ECO:0000313" key="3">
    <source>
        <dbReference type="Proteomes" id="UP000178417"/>
    </source>
</evidence>
<proteinExistence type="predicted"/>
<dbReference type="EMBL" id="MEUB01000036">
    <property type="protein sequence ID" value="OGC21743.1"/>
    <property type="molecule type" value="Genomic_DNA"/>
</dbReference>
<name>A0A1F4SPX5_UNCSA</name>
<evidence type="ECO:0000256" key="1">
    <source>
        <dbReference type="SAM" id="Phobius"/>
    </source>
</evidence>
<feature type="transmembrane region" description="Helical" evidence="1">
    <location>
        <begin position="49"/>
        <end position="71"/>
    </location>
</feature>
<keyword evidence="1" id="KW-1133">Transmembrane helix</keyword>
<dbReference type="AlphaFoldDB" id="A0A1F4SPX5"/>